<dbReference type="PANTHER" id="PTHR31781:SF1">
    <property type="entry name" value="PROTEIN UNC-80 HOMOLOG"/>
    <property type="match status" value="1"/>
</dbReference>
<reference evidence="3 4" key="1">
    <citation type="submission" date="2024-11" db="EMBL/GenBank/DDBJ databases">
        <title>Adaptive evolution of stress response genes in parasites aligns with host niche diversity.</title>
        <authorList>
            <person name="Hahn C."/>
            <person name="Resl P."/>
        </authorList>
    </citation>
    <scope>NUCLEOTIDE SEQUENCE [LARGE SCALE GENOMIC DNA]</scope>
    <source>
        <strain evidence="3">EGGRZ-B1_66</strain>
        <tissue evidence="3">Body</tissue>
    </source>
</reference>
<proteinExistence type="predicted"/>
<sequence length="566" mass="61630">MHTSIPKLVFTNPENTVADCPVLSKENIFYALDACITAWFACNTDDNLSLQLGAQKNSTSGSQPAGGSVSLAAPFVSLNGPSQLVEIVSPTSFSCDHPSLRADGESASMKTELVQRLGYLGVKLILIAYPRHALARSRRIIAALTKMSHCQHGGLQLWKFVDFLVTYRPPIFPHLLAFIHLKMAQLKCESQGEQAFQQVVNQKLIGLHMPPPKTPVNVLRVLMNDLRQIRIEFTQTRRVIPSRSLLEVSHQSPTDPLQACDSELRVLSNRKSKTHDHAPKPSCKVDLLQIPESALSFFQIIPSLASDSAATSLNEAQQGPEAMFGLPTSTHTGNKNLRKISLTDSNNIRKCLLRQRSGKRIKATDGSRIICRHQSLSNRQPILTASVESLPRNSYNYANFDPDAEPPESAVGMGSKLRRAGTSLSHCGRQEKNKTVARLVPIATAVPVGGPTDPDGTKSDSLHLTNPAAGHNATELVATSGNFTVAAHVAQSLFGSAAPYNRVRETAKDELCHLMVGERQDELEDKASLSGPEVAEILEAQAKKEIEERSKTGQSASSVLPVVRYV</sequence>
<accession>A0ABD2QGF4</accession>
<evidence type="ECO:0000259" key="2">
    <source>
        <dbReference type="Pfam" id="PF20262"/>
    </source>
</evidence>
<feature type="domain" description="Protein UNC80 C-terminal" evidence="2">
    <location>
        <begin position="94"/>
        <end position="230"/>
    </location>
</feature>
<protein>
    <submittedName>
        <fullName evidence="3">Protein unc-80</fullName>
    </submittedName>
</protein>
<dbReference type="AlphaFoldDB" id="A0ABD2QGF4"/>
<gene>
    <name evidence="3" type="primary">UNC80_1</name>
    <name evidence="3" type="ORF">Ciccas_002723</name>
</gene>
<name>A0ABD2QGF4_9PLAT</name>
<feature type="region of interest" description="Disordered" evidence="1">
    <location>
        <begin position="311"/>
        <end position="336"/>
    </location>
</feature>
<comment type="caution">
    <text evidence="3">The sequence shown here is derived from an EMBL/GenBank/DDBJ whole genome shotgun (WGS) entry which is preliminary data.</text>
</comment>
<evidence type="ECO:0000256" key="1">
    <source>
        <dbReference type="SAM" id="MobiDB-lite"/>
    </source>
</evidence>
<dbReference type="InterPro" id="IPR046460">
    <property type="entry name" value="UNC80_C"/>
</dbReference>
<dbReference type="EMBL" id="JBJKFK010000223">
    <property type="protein sequence ID" value="KAL3318617.1"/>
    <property type="molecule type" value="Genomic_DNA"/>
</dbReference>
<keyword evidence="4" id="KW-1185">Reference proteome</keyword>
<evidence type="ECO:0000313" key="4">
    <source>
        <dbReference type="Proteomes" id="UP001626550"/>
    </source>
</evidence>
<feature type="region of interest" description="Disordered" evidence="1">
    <location>
        <begin position="546"/>
        <end position="566"/>
    </location>
</feature>
<dbReference type="Proteomes" id="UP001626550">
    <property type="component" value="Unassembled WGS sequence"/>
</dbReference>
<dbReference type="PANTHER" id="PTHR31781">
    <property type="entry name" value="UNC80"/>
    <property type="match status" value="1"/>
</dbReference>
<evidence type="ECO:0000313" key="3">
    <source>
        <dbReference type="EMBL" id="KAL3318617.1"/>
    </source>
</evidence>
<dbReference type="Pfam" id="PF20262">
    <property type="entry name" value="UNC80_C"/>
    <property type="match status" value="1"/>
</dbReference>
<organism evidence="3 4">
    <name type="scientific">Cichlidogyrus casuarinus</name>
    <dbReference type="NCBI Taxonomy" id="1844966"/>
    <lineage>
        <taxon>Eukaryota</taxon>
        <taxon>Metazoa</taxon>
        <taxon>Spiralia</taxon>
        <taxon>Lophotrochozoa</taxon>
        <taxon>Platyhelminthes</taxon>
        <taxon>Monogenea</taxon>
        <taxon>Monopisthocotylea</taxon>
        <taxon>Dactylogyridea</taxon>
        <taxon>Ancyrocephalidae</taxon>
        <taxon>Cichlidogyrus</taxon>
    </lineage>
</organism>